<sequence length="136" mass="14887">MNSHNNYAERRQRQRFAAIRDGKACIRIRVDGQDLNVIDLSIDGFSISANTAITDAEFDFEMRLIDGFGDKVRGRAKAVNQIGEADTGQIGCSFVSLLEQGEKTLQEWLTVIVICGASVRLTPADAESIVKGPSLI</sequence>
<reference evidence="2 3" key="1">
    <citation type="submission" date="2024-07" db="EMBL/GenBank/DDBJ databases">
        <title>Uliginosibacterium flavum JJ3220;KACC:17644.</title>
        <authorList>
            <person name="Kim M.K."/>
        </authorList>
    </citation>
    <scope>NUCLEOTIDE SEQUENCE [LARGE SCALE GENOMIC DNA]</scope>
    <source>
        <strain evidence="2 3">KACC:17644</strain>
    </source>
</reference>
<evidence type="ECO:0000313" key="3">
    <source>
        <dbReference type="Proteomes" id="UP001549691"/>
    </source>
</evidence>
<dbReference type="InterPro" id="IPR009875">
    <property type="entry name" value="PilZ_domain"/>
</dbReference>
<evidence type="ECO:0000313" key="2">
    <source>
        <dbReference type="EMBL" id="MET7015855.1"/>
    </source>
</evidence>
<dbReference type="Pfam" id="PF07238">
    <property type="entry name" value="PilZ"/>
    <property type="match status" value="1"/>
</dbReference>
<gene>
    <name evidence="2" type="ORF">ABXR19_16810</name>
</gene>
<dbReference type="SUPFAM" id="SSF141371">
    <property type="entry name" value="PilZ domain-like"/>
    <property type="match status" value="1"/>
</dbReference>
<proteinExistence type="predicted"/>
<protein>
    <submittedName>
        <fullName evidence="2">PilZ domain-containing protein</fullName>
    </submittedName>
</protein>
<keyword evidence="3" id="KW-1185">Reference proteome</keyword>
<dbReference type="RefSeq" id="WP_354602314.1">
    <property type="nucleotide sequence ID" value="NZ_JBEWZI010000023.1"/>
</dbReference>
<organism evidence="2 3">
    <name type="scientific">Uliginosibacterium flavum</name>
    <dbReference type="NCBI Taxonomy" id="1396831"/>
    <lineage>
        <taxon>Bacteria</taxon>
        <taxon>Pseudomonadati</taxon>
        <taxon>Pseudomonadota</taxon>
        <taxon>Betaproteobacteria</taxon>
        <taxon>Rhodocyclales</taxon>
        <taxon>Zoogloeaceae</taxon>
        <taxon>Uliginosibacterium</taxon>
    </lineage>
</organism>
<comment type="caution">
    <text evidence="2">The sequence shown here is derived from an EMBL/GenBank/DDBJ whole genome shotgun (WGS) entry which is preliminary data.</text>
</comment>
<name>A0ABV2TQP6_9RHOO</name>
<accession>A0ABV2TQP6</accession>
<dbReference type="Gene3D" id="2.40.10.220">
    <property type="entry name" value="predicted glycosyltransferase like domains"/>
    <property type="match status" value="1"/>
</dbReference>
<feature type="domain" description="PilZ" evidence="1">
    <location>
        <begin position="9"/>
        <end position="109"/>
    </location>
</feature>
<evidence type="ECO:0000259" key="1">
    <source>
        <dbReference type="Pfam" id="PF07238"/>
    </source>
</evidence>
<dbReference type="Proteomes" id="UP001549691">
    <property type="component" value="Unassembled WGS sequence"/>
</dbReference>
<dbReference type="EMBL" id="JBEWZI010000023">
    <property type="protein sequence ID" value="MET7015855.1"/>
    <property type="molecule type" value="Genomic_DNA"/>
</dbReference>